<proteinExistence type="predicted"/>
<keyword evidence="3" id="KW-1185">Reference proteome</keyword>
<dbReference type="RefSeq" id="WP_171473408.1">
    <property type="nucleotide sequence ID" value="NZ_CP053452.2"/>
</dbReference>
<evidence type="ECO:0000313" key="3">
    <source>
        <dbReference type="Proteomes" id="UP000503447"/>
    </source>
</evidence>
<dbReference type="AlphaFoldDB" id="A0A6M5YXR1"/>
<dbReference type="Proteomes" id="UP000503447">
    <property type="component" value="Chromosome"/>
</dbReference>
<evidence type="ECO:0000256" key="1">
    <source>
        <dbReference type="SAM" id="MobiDB-lite"/>
    </source>
</evidence>
<evidence type="ECO:0000313" key="2">
    <source>
        <dbReference type="EMBL" id="QJW98176.1"/>
    </source>
</evidence>
<sequence length="79" mass="9565">MKTVTRVRAHSKARRKRHSPHTRHLLRLVREFSWCVMLVPNFGPVKITKREARYQIRTRGDQLTYQRVGRDMLLEVLPW</sequence>
<dbReference type="KEGG" id="ftj:FTUN_5756"/>
<dbReference type="EMBL" id="CP053452">
    <property type="protein sequence ID" value="QJW98176.1"/>
    <property type="molecule type" value="Genomic_DNA"/>
</dbReference>
<accession>A0A6M5YXR1</accession>
<organism evidence="2 3">
    <name type="scientific">Frigoriglobus tundricola</name>
    <dbReference type="NCBI Taxonomy" id="2774151"/>
    <lineage>
        <taxon>Bacteria</taxon>
        <taxon>Pseudomonadati</taxon>
        <taxon>Planctomycetota</taxon>
        <taxon>Planctomycetia</taxon>
        <taxon>Gemmatales</taxon>
        <taxon>Gemmataceae</taxon>
        <taxon>Frigoriglobus</taxon>
    </lineage>
</organism>
<protein>
    <submittedName>
        <fullName evidence="2">Uncharacterized protein</fullName>
    </submittedName>
</protein>
<reference evidence="3" key="1">
    <citation type="submission" date="2020-05" db="EMBL/GenBank/DDBJ databases">
        <title>Frigoriglobus tundricola gen. nov., sp. nov., a psychrotolerant cellulolytic planctomycete of the family Gemmataceae with two divergent copies of 16S rRNA gene.</title>
        <authorList>
            <person name="Kulichevskaya I.S."/>
            <person name="Ivanova A.A."/>
            <person name="Naumoff D.G."/>
            <person name="Beletsky A.V."/>
            <person name="Rijpstra W.I.C."/>
            <person name="Sinninghe Damste J.S."/>
            <person name="Mardanov A.V."/>
            <person name="Ravin N.V."/>
            <person name="Dedysh S.N."/>
        </authorList>
    </citation>
    <scope>NUCLEOTIDE SEQUENCE [LARGE SCALE GENOMIC DNA]</scope>
    <source>
        <strain evidence="3">PL17</strain>
    </source>
</reference>
<name>A0A6M5YXR1_9BACT</name>
<gene>
    <name evidence="2" type="ORF">FTUN_5756</name>
</gene>
<feature type="region of interest" description="Disordered" evidence="1">
    <location>
        <begin position="1"/>
        <end position="20"/>
    </location>
</feature>